<feature type="domain" description="Tyr recombinase" evidence="2">
    <location>
        <begin position="158"/>
        <end position="329"/>
    </location>
</feature>
<dbReference type="Gene3D" id="1.10.443.10">
    <property type="entry name" value="Intergrase catalytic core"/>
    <property type="match status" value="1"/>
</dbReference>
<dbReference type="CDD" id="cd00397">
    <property type="entry name" value="DNA_BRE_C"/>
    <property type="match status" value="1"/>
</dbReference>
<accession>A0A6J4VRZ6</accession>
<proteinExistence type="predicted"/>
<dbReference type="GO" id="GO:0015074">
    <property type="term" value="P:DNA integration"/>
    <property type="evidence" value="ECO:0007669"/>
    <property type="project" value="InterPro"/>
</dbReference>
<organism evidence="3">
    <name type="scientific">uncultured Truepera sp</name>
    <dbReference type="NCBI Taxonomy" id="543023"/>
    <lineage>
        <taxon>Bacteria</taxon>
        <taxon>Thermotogati</taxon>
        <taxon>Deinococcota</taxon>
        <taxon>Deinococci</taxon>
        <taxon>Trueperales</taxon>
        <taxon>Trueperaceae</taxon>
        <taxon>Truepera</taxon>
        <taxon>environmental samples</taxon>
    </lineage>
</organism>
<keyword evidence="1" id="KW-0233">DNA recombination</keyword>
<reference evidence="3" key="1">
    <citation type="submission" date="2020-02" db="EMBL/GenBank/DDBJ databases">
        <authorList>
            <person name="Meier V. D."/>
        </authorList>
    </citation>
    <scope>NUCLEOTIDE SEQUENCE</scope>
    <source>
        <strain evidence="3">AVDCRST_MAG86</strain>
    </source>
</reference>
<dbReference type="Pfam" id="PF00589">
    <property type="entry name" value="Phage_integrase"/>
    <property type="match status" value="1"/>
</dbReference>
<dbReference type="PANTHER" id="PTHR30349:SF81">
    <property type="entry name" value="TYROSINE RECOMBINASE XERC"/>
    <property type="match status" value="1"/>
</dbReference>
<evidence type="ECO:0000259" key="2">
    <source>
        <dbReference type="PROSITE" id="PS51898"/>
    </source>
</evidence>
<dbReference type="InterPro" id="IPR050090">
    <property type="entry name" value="Tyrosine_recombinase_XerCD"/>
</dbReference>
<dbReference type="GO" id="GO:0006310">
    <property type="term" value="P:DNA recombination"/>
    <property type="evidence" value="ECO:0007669"/>
    <property type="project" value="UniProtKB-KW"/>
</dbReference>
<evidence type="ECO:0000256" key="1">
    <source>
        <dbReference type="ARBA" id="ARBA00023172"/>
    </source>
</evidence>
<evidence type="ECO:0000313" key="3">
    <source>
        <dbReference type="EMBL" id="CAA9583244.1"/>
    </source>
</evidence>
<dbReference type="InterPro" id="IPR011010">
    <property type="entry name" value="DNA_brk_join_enz"/>
</dbReference>
<name>A0A6J4VRZ6_9DEIN</name>
<dbReference type="AlphaFoldDB" id="A0A6J4VRZ6"/>
<dbReference type="PANTHER" id="PTHR30349">
    <property type="entry name" value="PHAGE INTEGRASE-RELATED"/>
    <property type="match status" value="1"/>
</dbReference>
<sequence>MTLTRYEPESELAQVHHTRGLDDDALRRVAVKAANDRDAGTLWTLTRAYLEDTTDKGNLSLLTFKAYHHGVGLFVEANQHENLLRPSRRMGSRYRAWLKETPFGEDAGGAPRYRSPSTVNKTLAAARVLYRALHWAGATDVTPFASVKGVHDPVPAWEKVQPYPQADLEGLLEVTTDPADRVALLLCAHAGLRAHEAAGLEWRAVDWRAKRLQVRGKGGYVDSVALSSSLMSALETLRSDTTLRRKGKARAGHVLPYADERLRQRLRALCATAGVDYRALHPLRHRSGTRMYEETGDLRRTQTHLRHKNIATTTIYAKVSEKAVADVTEEW</sequence>
<dbReference type="EMBL" id="CADCWP010000287">
    <property type="protein sequence ID" value="CAA9583244.1"/>
    <property type="molecule type" value="Genomic_DNA"/>
</dbReference>
<dbReference type="InterPro" id="IPR002104">
    <property type="entry name" value="Integrase_catalytic"/>
</dbReference>
<dbReference type="PROSITE" id="PS51898">
    <property type="entry name" value="TYR_RECOMBINASE"/>
    <property type="match status" value="1"/>
</dbReference>
<dbReference type="SUPFAM" id="SSF56349">
    <property type="entry name" value="DNA breaking-rejoining enzymes"/>
    <property type="match status" value="1"/>
</dbReference>
<dbReference type="GO" id="GO:0003677">
    <property type="term" value="F:DNA binding"/>
    <property type="evidence" value="ECO:0007669"/>
    <property type="project" value="InterPro"/>
</dbReference>
<gene>
    <name evidence="3" type="ORF">AVDCRST_MAG86-3127</name>
</gene>
<protein>
    <recommendedName>
        <fullName evidence="2">Tyr recombinase domain-containing protein</fullName>
    </recommendedName>
</protein>
<dbReference type="InterPro" id="IPR013762">
    <property type="entry name" value="Integrase-like_cat_sf"/>
</dbReference>